<dbReference type="InterPro" id="IPR005471">
    <property type="entry name" value="Tscrpt_reg_IclR_N"/>
</dbReference>
<evidence type="ECO:0000259" key="6">
    <source>
        <dbReference type="PROSITE" id="PS51077"/>
    </source>
</evidence>
<dbReference type="InterPro" id="IPR036390">
    <property type="entry name" value="WH_DNA-bd_sf"/>
</dbReference>
<evidence type="ECO:0000256" key="5">
    <source>
        <dbReference type="ARBA" id="ARBA00070406"/>
    </source>
</evidence>
<dbReference type="Gene3D" id="1.10.10.10">
    <property type="entry name" value="Winged helix-like DNA-binding domain superfamily/Winged helix DNA-binding domain"/>
    <property type="match status" value="1"/>
</dbReference>
<dbReference type="SUPFAM" id="SSF55781">
    <property type="entry name" value="GAF domain-like"/>
    <property type="match status" value="1"/>
</dbReference>
<keyword evidence="3" id="KW-0804">Transcription</keyword>
<dbReference type="Gene3D" id="3.30.450.40">
    <property type="match status" value="1"/>
</dbReference>
<dbReference type="InterPro" id="IPR014757">
    <property type="entry name" value="Tscrpt_reg_IclR_C"/>
</dbReference>
<evidence type="ECO:0000259" key="7">
    <source>
        <dbReference type="PROSITE" id="PS51078"/>
    </source>
</evidence>
<dbReference type="PROSITE" id="PS51078">
    <property type="entry name" value="ICLR_ED"/>
    <property type="match status" value="1"/>
</dbReference>
<name>A0A9X2AEI0_9BACL</name>
<gene>
    <name evidence="8" type="primary">kdgR_2</name>
    <name evidence="8" type="ORF">MM817_01386</name>
</gene>
<dbReference type="Proteomes" id="UP001139263">
    <property type="component" value="Unassembled WGS sequence"/>
</dbReference>
<dbReference type="SUPFAM" id="SSF46785">
    <property type="entry name" value="Winged helix' DNA-binding domain"/>
    <property type="match status" value="1"/>
</dbReference>
<dbReference type="AlphaFoldDB" id="A0A9X2AEI0"/>
<dbReference type="Pfam" id="PF09339">
    <property type="entry name" value="HTH_IclR"/>
    <property type="match status" value="1"/>
</dbReference>
<feature type="domain" description="HTH iclR-type" evidence="6">
    <location>
        <begin position="6"/>
        <end position="68"/>
    </location>
</feature>
<evidence type="ECO:0000313" key="8">
    <source>
        <dbReference type="EMBL" id="MCI0183116.1"/>
    </source>
</evidence>
<dbReference type="PANTHER" id="PTHR30136">
    <property type="entry name" value="HELIX-TURN-HELIX TRANSCRIPTIONAL REGULATOR, ICLR FAMILY"/>
    <property type="match status" value="1"/>
</dbReference>
<dbReference type="RefSeq" id="WP_241712963.1">
    <property type="nucleotide sequence ID" value="NZ_JALBUF010000003.1"/>
</dbReference>
<evidence type="ECO:0000256" key="3">
    <source>
        <dbReference type="ARBA" id="ARBA00023163"/>
    </source>
</evidence>
<dbReference type="PROSITE" id="PS51077">
    <property type="entry name" value="HTH_ICLR"/>
    <property type="match status" value="1"/>
</dbReference>
<dbReference type="SMART" id="SM00346">
    <property type="entry name" value="HTH_ICLR"/>
    <property type="match status" value="1"/>
</dbReference>
<sequence>MEDYTVKSVEKACVLLDIVSMYPDGIGITELAEQVEMYKSTVHRLLGTLMKRNYIQQDVNTGKYKLGYQLLDLGMKMLSSLDLRKEAAPILQSLAQRTTEAVHLGILDQNEVVYIDKVESNQTVRMHSRIGKRVPVHALGLGKAILAALPDRVVQELIATHGLSAVTPKTIIDAEQLLSSLQNTREQGYAFDIEENELGICCVASAIYDNNHHVVAACSVSGPTLRMNTDRLTELAPLVRQAAEEISIRLGYSPV</sequence>
<dbReference type="InterPro" id="IPR029016">
    <property type="entry name" value="GAF-like_dom_sf"/>
</dbReference>
<dbReference type="FunFam" id="1.10.10.10:FF:000056">
    <property type="entry name" value="IclR family transcriptional regulator"/>
    <property type="match status" value="1"/>
</dbReference>
<protein>
    <recommendedName>
        <fullName evidence="5">Glycerol operon regulatory protein</fullName>
    </recommendedName>
</protein>
<keyword evidence="1" id="KW-0805">Transcription regulation</keyword>
<evidence type="ECO:0000313" key="9">
    <source>
        <dbReference type="Proteomes" id="UP001139263"/>
    </source>
</evidence>
<dbReference type="EMBL" id="JALBUF010000003">
    <property type="protein sequence ID" value="MCI0183116.1"/>
    <property type="molecule type" value="Genomic_DNA"/>
</dbReference>
<dbReference type="GO" id="GO:0003677">
    <property type="term" value="F:DNA binding"/>
    <property type="evidence" value="ECO:0007669"/>
    <property type="project" value="UniProtKB-KW"/>
</dbReference>
<dbReference type="GO" id="GO:0045892">
    <property type="term" value="P:negative regulation of DNA-templated transcription"/>
    <property type="evidence" value="ECO:0007669"/>
    <property type="project" value="TreeGrafter"/>
</dbReference>
<reference evidence="8" key="1">
    <citation type="submission" date="2022-03" db="EMBL/GenBank/DDBJ databases">
        <title>Draft Genome Sequence of Firmicute Strain S0AB, a Heterotrophic Iron/Sulfur-Oxidizing Extreme Acidophile.</title>
        <authorList>
            <person name="Vergara E."/>
            <person name="Pakostova E."/>
            <person name="Johnson D.B."/>
            <person name="Holmes D.S."/>
        </authorList>
    </citation>
    <scope>NUCLEOTIDE SEQUENCE</scope>
    <source>
        <strain evidence="8">S0AB</strain>
    </source>
</reference>
<feature type="domain" description="IclR-ED" evidence="7">
    <location>
        <begin position="69"/>
        <end position="252"/>
    </location>
</feature>
<dbReference type="InterPro" id="IPR036388">
    <property type="entry name" value="WH-like_DNA-bd_sf"/>
</dbReference>
<dbReference type="Pfam" id="PF01614">
    <property type="entry name" value="IclR_C"/>
    <property type="match status" value="1"/>
</dbReference>
<keyword evidence="9" id="KW-1185">Reference proteome</keyword>
<evidence type="ECO:0000256" key="4">
    <source>
        <dbReference type="ARBA" id="ARBA00058938"/>
    </source>
</evidence>
<evidence type="ECO:0000256" key="1">
    <source>
        <dbReference type="ARBA" id="ARBA00023015"/>
    </source>
</evidence>
<accession>A0A9X2AEI0</accession>
<comment type="caution">
    <text evidence="8">The sequence shown here is derived from an EMBL/GenBank/DDBJ whole genome shotgun (WGS) entry which is preliminary data.</text>
</comment>
<organism evidence="8 9">
    <name type="scientific">Sulfoacidibacillus ferrooxidans</name>
    <dbReference type="NCBI Taxonomy" id="2005001"/>
    <lineage>
        <taxon>Bacteria</taxon>
        <taxon>Bacillati</taxon>
        <taxon>Bacillota</taxon>
        <taxon>Bacilli</taxon>
        <taxon>Bacillales</taxon>
        <taxon>Alicyclobacillaceae</taxon>
        <taxon>Sulfoacidibacillus</taxon>
    </lineage>
</organism>
<dbReference type="PANTHER" id="PTHR30136:SF24">
    <property type="entry name" value="HTH-TYPE TRANSCRIPTIONAL REPRESSOR ALLR"/>
    <property type="match status" value="1"/>
</dbReference>
<evidence type="ECO:0000256" key="2">
    <source>
        <dbReference type="ARBA" id="ARBA00023125"/>
    </source>
</evidence>
<keyword evidence="2" id="KW-0238">DNA-binding</keyword>
<dbReference type="GO" id="GO:0003700">
    <property type="term" value="F:DNA-binding transcription factor activity"/>
    <property type="evidence" value="ECO:0007669"/>
    <property type="project" value="TreeGrafter"/>
</dbReference>
<proteinExistence type="predicted"/>
<dbReference type="InterPro" id="IPR050707">
    <property type="entry name" value="HTH_MetabolicPath_Reg"/>
</dbReference>
<comment type="function">
    <text evidence="4">May be an activator protein for the gylABX operon.</text>
</comment>